<comment type="caution">
    <text evidence="3">The sequence shown here is derived from an EMBL/GenBank/DDBJ whole genome shotgun (WGS) entry which is preliminary data.</text>
</comment>
<organism evidence="3 4">
    <name type="scientific">Gemella sanguinis</name>
    <dbReference type="NCBI Taxonomy" id="84135"/>
    <lineage>
        <taxon>Bacteria</taxon>
        <taxon>Bacillati</taxon>
        <taxon>Bacillota</taxon>
        <taxon>Bacilli</taxon>
        <taxon>Bacillales</taxon>
        <taxon>Gemellaceae</taxon>
        <taxon>Gemella</taxon>
    </lineage>
</organism>
<sequence>MVNWKKWFLEEDEEEVFREEEEKVEKNSKKENKKVAKYTDYTDDEEFDIEYSHKKEKEEVKKEVEEDYVDYDLEVEDVSSEFDIEFDDEEEEFSEDKSAKEVGVFSKIKDLFKSRKKDNKVEDFVEEEDNYEEELFEEEDDEAEDYKTYFERQKRERQERNTELYDSEEEKPKEEKSAGFFSKLKDKFFSVSDEEIEQEELDRSLDEYYEDEEEKLFVKENTNKHQEDDELVIEYQDDYFEEEYKGFEEIDLEEFEEKETKETTEEVAPDLATTLKKLGVENAELKDVDIFGDKSGRRTHPTLAAVRTKRLKQDHKIDDLEKEVILGKDNTALKEEVASVYRERQKEQEEVEQRESKHKEERQKLDSEFNKLERKEDKIEKDNPLYQQNKELDDIFENIEQKENQAKIKEVPEFEVREVKSGAERRERVKYTSVNDILGGNEELFEDDIDRTTRKTSVESRNKEEVEEVETTTNYKDTDLSDEKENVTLDELIESENIEIEDEKDETTKEIEELNSNLEEIKQEKEKLENLEEKEEDEVDLVEEVAKIEDIEVEEYDEIKEPKKDRLEGYSDYHLDEGEIVELEEQNYLEENTDNVNIDSLLKDITANKKQQLHVANDVDKFTEEKTVPYEVVEKRQEAVRERANTIEEEVKPAQKVEEVEPVTQTEEVEETTGIEYTEKLYTEDVYSYFDSDKGNALGEYKTIDRGYRPVSKEKIEKNQKILDAIFEKYSTNTVNVPKKSVVNTMMETSTITPNSRSVGKFKPSPVYSSVYGSGSKPSPKKEESKKTTKNTKTNSNIYKEIASQDEAVWNIGTSKRVPKNKVKNKKTRK</sequence>
<dbReference type="AlphaFoldDB" id="A0A2N6SEK2"/>
<dbReference type="RefSeq" id="WP_102189755.1">
    <property type="nucleotide sequence ID" value="NZ_CAUUSG010000015.1"/>
</dbReference>
<evidence type="ECO:0000256" key="2">
    <source>
        <dbReference type="SAM" id="MobiDB-lite"/>
    </source>
</evidence>
<name>A0A2N6SEK2_9BACL</name>
<feature type="compositionally biased region" description="Basic and acidic residues" evidence="2">
    <location>
        <begin position="341"/>
        <end position="383"/>
    </location>
</feature>
<feature type="region of interest" description="Disordered" evidence="2">
    <location>
        <begin position="341"/>
        <end position="386"/>
    </location>
</feature>
<feature type="coiled-coil region" evidence="1">
    <location>
        <begin position="54"/>
        <end position="81"/>
    </location>
</feature>
<evidence type="ECO:0000313" key="3">
    <source>
        <dbReference type="EMBL" id="PMC52375.1"/>
    </source>
</evidence>
<feature type="compositionally biased region" description="Basic and acidic residues" evidence="2">
    <location>
        <begin position="145"/>
        <end position="163"/>
    </location>
</feature>
<dbReference type="EMBL" id="PNGT01000004">
    <property type="protein sequence ID" value="PMC52375.1"/>
    <property type="molecule type" value="Genomic_DNA"/>
</dbReference>
<protein>
    <submittedName>
        <fullName evidence="3">Uncharacterized protein</fullName>
    </submittedName>
</protein>
<feature type="compositionally biased region" description="Low complexity" evidence="2">
    <location>
        <begin position="763"/>
        <end position="778"/>
    </location>
</feature>
<feature type="compositionally biased region" description="Basic and acidic residues" evidence="2">
    <location>
        <begin position="453"/>
        <end position="464"/>
    </location>
</feature>
<dbReference type="Proteomes" id="UP000235670">
    <property type="component" value="Unassembled WGS sequence"/>
</dbReference>
<gene>
    <name evidence="3" type="ORF">CJ218_04420</name>
</gene>
<proteinExistence type="predicted"/>
<dbReference type="STRING" id="84135.GCA_001052115_01288"/>
<feature type="region of interest" description="Disordered" evidence="2">
    <location>
        <begin position="453"/>
        <end position="473"/>
    </location>
</feature>
<feature type="region of interest" description="Disordered" evidence="2">
    <location>
        <begin position="752"/>
        <end position="798"/>
    </location>
</feature>
<feature type="compositionally biased region" description="Acidic residues" evidence="2">
    <location>
        <begin position="128"/>
        <end position="144"/>
    </location>
</feature>
<feature type="coiled-coil region" evidence="1">
    <location>
        <begin position="486"/>
        <end position="551"/>
    </location>
</feature>
<accession>A0A2N6SEK2</accession>
<evidence type="ECO:0000256" key="1">
    <source>
        <dbReference type="SAM" id="Coils"/>
    </source>
</evidence>
<keyword evidence="1" id="KW-0175">Coiled coil</keyword>
<evidence type="ECO:0000313" key="4">
    <source>
        <dbReference type="Proteomes" id="UP000235670"/>
    </source>
</evidence>
<feature type="region of interest" description="Disordered" evidence="2">
    <location>
        <begin position="128"/>
        <end position="177"/>
    </location>
</feature>
<reference evidence="3 4" key="1">
    <citation type="submission" date="2017-09" db="EMBL/GenBank/DDBJ databases">
        <title>Bacterial strain isolated from the female urinary microbiota.</title>
        <authorList>
            <person name="Thomas-White K."/>
            <person name="Kumar N."/>
            <person name="Forster S."/>
            <person name="Putonti C."/>
            <person name="Lawley T."/>
            <person name="Wolfe A.J."/>
        </authorList>
    </citation>
    <scope>NUCLEOTIDE SEQUENCE [LARGE SCALE GENOMIC DNA]</scope>
    <source>
        <strain evidence="3 4">UMB0186</strain>
    </source>
</reference>
<dbReference type="OrthoDB" id="2986683at2"/>